<evidence type="ECO:0000313" key="2">
    <source>
        <dbReference type="Proteomes" id="UP000763557"/>
    </source>
</evidence>
<dbReference type="EMBL" id="JAAATY010000005">
    <property type="protein sequence ID" value="NRN65006.1"/>
    <property type="molecule type" value="Genomic_DNA"/>
</dbReference>
<reference evidence="1 2" key="1">
    <citation type="submission" date="2020-01" db="EMBL/GenBank/DDBJ databases">
        <title>Kibdelosporangium persica a novel Actinomycetes from a hot desert in Iran.</title>
        <authorList>
            <person name="Safaei N."/>
            <person name="Zaburannyi N."/>
            <person name="Mueller R."/>
            <person name="Wink J."/>
        </authorList>
    </citation>
    <scope>NUCLEOTIDE SEQUENCE [LARGE SCALE GENOMIC DNA]</scope>
    <source>
        <strain evidence="1 2">4NS15</strain>
    </source>
</reference>
<sequence>MTDPKVLISKTLRVPRSEGPRGDGAGVARQMDAALAGVGFKASRELLEYVATLEPGAAMDLAIDVIGAVRGLVGDNVPHNAYFINFPDGVPDTVEFWVQCLRDALVPARRKWFPRDADLVDVLTGGWVDLLKLPRYGRYQHTYEELLAAHDELIPSVKDRVTVLHLGGTVQEEASRAYLGLAGSVTPLGEADLQVLADLAETCLAGTQPEVIPVRENRAVVNAVRMRAGLPLVSVDTVTDVLRVACQASGGDVTLRERTKFRSFKRRERRVMLAALDAVVAGNSGKLGDVARFAGPWKRLGELLHPHEYPRFPNAQDVFAVARGERKVRSLAGRAELAFMTDGAVRAATVLANAPGLLVRSLDRLLREANADDVEVILAGAESALGSVSGRVLCSLREHFANRGTPDPARVFTTRGRRSWVATDNRKRLPRKVIHRVTSMLDLELLARVPTYERLVVDPAVLDVALPLSGKATEDGFAVLPRGTRTRVDGDVLRFFTYWRQRQQRTDYDLSALLLDEDFRYAGHVSWTKYGTEGVVYSGDVTGAAKGATEFIDITLDKVEAAFVVPQVNIYSGEGFDQVEESMFGWMTRERDQRGAPFEARTVRTRSDMRGSGRVALPVMFARDGDGQWSATWMHLYLSGRVNFNVVEGNRVSTAILARGLYERDYLTMSYLVDMLTAKAGSVTMWEPGLKLTEPVVFVGLDRPEGLPDGSEVFTRDRLNQLIPA</sequence>
<gene>
    <name evidence="1" type="ORF">GC106_22120</name>
</gene>
<keyword evidence="2" id="KW-1185">Reference proteome</keyword>
<name>A0ABX2F115_9PSEU</name>
<dbReference type="Proteomes" id="UP000763557">
    <property type="component" value="Unassembled WGS sequence"/>
</dbReference>
<accession>A0ABX2F115</accession>
<comment type="caution">
    <text evidence="1">The sequence shown here is derived from an EMBL/GenBank/DDBJ whole genome shotgun (WGS) entry which is preliminary data.</text>
</comment>
<organism evidence="1 2">
    <name type="scientific">Kibdelosporangium persicum</name>
    <dbReference type="NCBI Taxonomy" id="2698649"/>
    <lineage>
        <taxon>Bacteria</taxon>
        <taxon>Bacillati</taxon>
        <taxon>Actinomycetota</taxon>
        <taxon>Actinomycetes</taxon>
        <taxon>Pseudonocardiales</taxon>
        <taxon>Pseudonocardiaceae</taxon>
        <taxon>Kibdelosporangium</taxon>
    </lineage>
</organism>
<evidence type="ECO:0000313" key="1">
    <source>
        <dbReference type="EMBL" id="NRN65006.1"/>
    </source>
</evidence>
<proteinExistence type="predicted"/>
<dbReference type="Gene3D" id="2.60.60.30">
    <property type="entry name" value="sav2460 like domains"/>
    <property type="match status" value="1"/>
</dbReference>
<dbReference type="RefSeq" id="WP_173128207.1">
    <property type="nucleotide sequence ID" value="NZ_CBCSGW010000040.1"/>
</dbReference>
<protein>
    <submittedName>
        <fullName evidence="1">TerD domain</fullName>
    </submittedName>
</protein>